<proteinExistence type="inferred from homology"/>
<keyword evidence="14" id="KW-0793">Thylakoid</keyword>
<evidence type="ECO:0000256" key="14">
    <source>
        <dbReference type="ARBA" id="ARBA00023078"/>
    </source>
</evidence>
<keyword evidence="9" id="KW-0479">Metal-binding</keyword>
<dbReference type="Gene3D" id="1.10.1280.10">
    <property type="entry name" value="Di-copper center containing domain from catechol oxidase"/>
    <property type="match status" value="2"/>
</dbReference>
<dbReference type="Proteomes" id="UP000824120">
    <property type="component" value="Chromosome 8"/>
</dbReference>
<evidence type="ECO:0000256" key="3">
    <source>
        <dbReference type="ARBA" id="ARBA00002400"/>
    </source>
</evidence>
<evidence type="ECO:0000256" key="12">
    <source>
        <dbReference type="ARBA" id="ARBA00023002"/>
    </source>
</evidence>
<feature type="domain" description="Tyrosinase copper-binding" evidence="17">
    <location>
        <begin position="786"/>
        <end position="803"/>
    </location>
</feature>
<comment type="cofactor">
    <cofactor evidence="2">
        <name>Cu(2+)</name>
        <dbReference type="ChEBI" id="CHEBI:29036"/>
    </cofactor>
</comment>
<accession>A0A9J5XYF1</accession>
<dbReference type="PRINTS" id="PR00092">
    <property type="entry name" value="TYROSINASE"/>
</dbReference>
<dbReference type="PANTHER" id="PTHR11474:SF112">
    <property type="entry name" value="POLYPHENOL OXIDASE D, CHLOROPLASTIC"/>
    <property type="match status" value="1"/>
</dbReference>
<dbReference type="OrthoDB" id="6132182at2759"/>
<comment type="subcellular location">
    <subcellularLocation>
        <location evidence="4">Plastid</location>
        <location evidence="4">Chloroplast thylakoid lumen</location>
    </subcellularLocation>
</comment>
<keyword evidence="10" id="KW-0883">Thioether bond</keyword>
<organism evidence="19 20">
    <name type="scientific">Solanum commersonii</name>
    <name type="common">Commerson's wild potato</name>
    <name type="synonym">Commerson's nightshade</name>
    <dbReference type="NCBI Taxonomy" id="4109"/>
    <lineage>
        <taxon>Eukaryota</taxon>
        <taxon>Viridiplantae</taxon>
        <taxon>Streptophyta</taxon>
        <taxon>Embryophyta</taxon>
        <taxon>Tracheophyta</taxon>
        <taxon>Spermatophyta</taxon>
        <taxon>Magnoliopsida</taxon>
        <taxon>eudicotyledons</taxon>
        <taxon>Gunneridae</taxon>
        <taxon>Pentapetalae</taxon>
        <taxon>asterids</taxon>
        <taxon>lamiids</taxon>
        <taxon>Solanales</taxon>
        <taxon>Solanaceae</taxon>
        <taxon>Solanoideae</taxon>
        <taxon>Solaneae</taxon>
        <taxon>Solanum</taxon>
    </lineage>
</organism>
<feature type="domain" description="Tyrosinase copper-binding" evidence="17">
    <location>
        <begin position="198"/>
        <end position="215"/>
    </location>
</feature>
<evidence type="ECO:0000259" key="18">
    <source>
        <dbReference type="PROSITE" id="PS00498"/>
    </source>
</evidence>
<evidence type="ECO:0000256" key="4">
    <source>
        <dbReference type="ARBA" id="ARBA00004456"/>
    </source>
</evidence>
<keyword evidence="8" id="KW-0934">Plastid</keyword>
<sequence length="1182" mass="132495">MASLCNSSSTSLKTPFTSSSTCLSSTPKPSQLFLHGKRNQMFKVSCKVTNNNGDQNVETNSVDRRNVLLGLGGLYGVANAIPFAASAAPTPPPDLSSCSIARINENQVVSYSCCAPKPDDMEKVPYYKFPSMTKLRVRQPAHEANEEYIAKYNLAVSKMRDLDKTQPLNPIGFKQQANIHCAYCNGAYRIGGKELQVHNSWLFFPFHRWYLYFYERIVGKLIDDPTFALPYWNWDHPKGMRFPAMYDREGTSLFDVTRDQSHRNGAVIDLGFFGNEVETTQLQLMSNNLTLMYRQMVTNAPCPRMFFGGPYDLGSNVELPGTIENIPHGPVHIWSGTVRGSTLPNGAISNGENMGHFYSAGLDPVFFCHHSNVDRMWSEWKAAGGKRTDITHKDWLNSEFFFYDENENPYRVKVRDCLDTKKMGYDYKPMATPWRNFKPLTKASAGKKVNTASLPPASNVFPLAKLDKAISFSINRPTSSRTQQEKNAQEEMLTFSSIRYDNRGYIRFDVFLNVDNNVNANELDKAEFAGSYTSLPHVHRAGETNHIATVNFELAITELLEDIGLEDEDTIAVTLVPKRGGEGISIEEMASLCNSSSTTLKTPFTSSSTSLSSTPKPSQLFLHGKRNQMFKVSCKVTNNNGDQSVEMNSVDRRNVLLGLGGLYGVANAIPLAASASPAPPPDLSSCSKAKINATTEVPYSCCAPTPKDMNKVPYYKFPSMTKLRIRPPAHALDEAYIAKYNLAISRMKDLDKTQPTNPIGFKQQANIHCAYCNGAYAIDGKVLQVHNSWLFFPFHRWYLYFYERILGSLINDPTFALPYWNWDHPKGMRFPPMFDIPGTALYDERRGEQIHNGTIIDLGSFGDQVQTTQLQLMTNNLTLMYRQLVTNSPCPLMFFGGPYTLGSDVESPGTVEIIPHSPVHIWVGTRRGSILPDGKTSNGEDMGHFYSAGLDPVFYCHHSNVDRMWNEWKAIGGKRTDIQNKDWLNSEFFFYDESGNPFKVKVRDCLDTKKMGYTYEPMPTPWRNFKPKTKASAGKKVNTSSIPSVSQVFPLAKLDKAISFSINRPASSRTQQEKNAQEEMLTFKEIKYDNRDYTRFDVFLNVDNNVNANELDKAEFAGSYTSLPHVHRVGDTNHTATATLQLAITELLEDIGLEDDDTIAVTLVPKKGDISIGGVEIKLADC</sequence>
<comment type="function">
    <text evidence="3">Catalyzes the oxidation of mono- and o-diphenols to o-diquinones.</text>
</comment>
<reference evidence="19 20" key="1">
    <citation type="submission" date="2020-09" db="EMBL/GenBank/DDBJ databases">
        <title>De no assembly of potato wild relative species, Solanum commersonii.</title>
        <authorList>
            <person name="Cho K."/>
        </authorList>
    </citation>
    <scope>NUCLEOTIDE SEQUENCE [LARGE SCALE GENOMIC DNA]</scope>
    <source>
        <strain evidence="19">LZ3.2</strain>
        <tissue evidence="19">Leaf</tissue>
    </source>
</reference>
<dbReference type="PANTHER" id="PTHR11474">
    <property type="entry name" value="TYROSINASE FAMILY MEMBER"/>
    <property type="match status" value="1"/>
</dbReference>
<comment type="caution">
    <text evidence="19">The sequence shown here is derived from an EMBL/GenBank/DDBJ whole genome shotgun (WGS) entry which is preliminary data.</text>
</comment>
<comment type="catalytic activity">
    <reaction evidence="1">
        <text>2 catechol + O2 = 2 1,2-benzoquinone + 2 H2O</text>
        <dbReference type="Rhea" id="RHEA:21632"/>
        <dbReference type="ChEBI" id="CHEBI:15377"/>
        <dbReference type="ChEBI" id="CHEBI:15379"/>
        <dbReference type="ChEBI" id="CHEBI:17253"/>
        <dbReference type="ChEBI" id="CHEBI:18135"/>
        <dbReference type="EC" id="1.10.3.1"/>
    </reaction>
</comment>
<evidence type="ECO:0000256" key="10">
    <source>
        <dbReference type="ARBA" id="ARBA00022784"/>
    </source>
</evidence>
<evidence type="ECO:0000256" key="7">
    <source>
        <dbReference type="ARBA" id="ARBA00022528"/>
    </source>
</evidence>
<dbReference type="EMBL" id="JACXVP010000008">
    <property type="protein sequence ID" value="KAG5592196.1"/>
    <property type="molecule type" value="Genomic_DNA"/>
</dbReference>
<dbReference type="Pfam" id="PF00264">
    <property type="entry name" value="Tyrosinase"/>
    <property type="match status" value="2"/>
</dbReference>
<dbReference type="GO" id="GO:0004097">
    <property type="term" value="F:catechol oxidase activity"/>
    <property type="evidence" value="ECO:0007669"/>
    <property type="project" value="UniProtKB-EC"/>
</dbReference>
<keyword evidence="7" id="KW-0150">Chloroplast</keyword>
<gene>
    <name evidence="19" type="ORF">H5410_042710</name>
</gene>
<dbReference type="EC" id="1.10.3.1" evidence="6"/>
<dbReference type="InterPro" id="IPR050316">
    <property type="entry name" value="Tyrosinase/Hemocyanin"/>
</dbReference>
<dbReference type="InterPro" id="IPR022740">
    <property type="entry name" value="Polyphenol_oxidase_C"/>
</dbReference>
<dbReference type="Pfam" id="PF12143">
    <property type="entry name" value="PPO1_KFDV"/>
    <property type="match status" value="2"/>
</dbReference>
<dbReference type="GO" id="GO:0009543">
    <property type="term" value="C:chloroplast thylakoid lumen"/>
    <property type="evidence" value="ECO:0007669"/>
    <property type="project" value="UniProtKB-SubCell"/>
</dbReference>
<evidence type="ECO:0000256" key="1">
    <source>
        <dbReference type="ARBA" id="ARBA00001628"/>
    </source>
</evidence>
<evidence type="ECO:0000313" key="20">
    <source>
        <dbReference type="Proteomes" id="UP000824120"/>
    </source>
</evidence>
<evidence type="ECO:0000313" key="19">
    <source>
        <dbReference type="EMBL" id="KAG5592196.1"/>
    </source>
</evidence>
<name>A0A9J5XYF1_SOLCO</name>
<keyword evidence="15" id="KW-1015">Disulfide bond</keyword>
<comment type="similarity">
    <text evidence="5">Belongs to the tyrosinase family.</text>
</comment>
<evidence type="ECO:0000256" key="2">
    <source>
        <dbReference type="ARBA" id="ARBA00001973"/>
    </source>
</evidence>
<dbReference type="InterPro" id="IPR022739">
    <property type="entry name" value="Polyphenol_oxidase_cen"/>
</dbReference>
<dbReference type="PROSITE" id="PS00498">
    <property type="entry name" value="TYROSINASE_2"/>
    <property type="match status" value="2"/>
</dbReference>
<keyword evidence="20" id="KW-1185">Reference proteome</keyword>
<keyword evidence="11" id="KW-0809">Transit peptide</keyword>
<evidence type="ECO:0000256" key="13">
    <source>
        <dbReference type="ARBA" id="ARBA00023008"/>
    </source>
</evidence>
<evidence type="ECO:0000256" key="16">
    <source>
        <dbReference type="SAM" id="MobiDB-lite"/>
    </source>
</evidence>
<dbReference type="GO" id="GO:0046872">
    <property type="term" value="F:metal ion binding"/>
    <property type="evidence" value="ECO:0007669"/>
    <property type="project" value="UniProtKB-KW"/>
</dbReference>
<evidence type="ECO:0000256" key="15">
    <source>
        <dbReference type="ARBA" id="ARBA00023157"/>
    </source>
</evidence>
<dbReference type="Pfam" id="PF12142">
    <property type="entry name" value="PPO1_DWL"/>
    <property type="match status" value="2"/>
</dbReference>
<keyword evidence="12" id="KW-0560">Oxidoreductase</keyword>
<evidence type="ECO:0000256" key="5">
    <source>
        <dbReference type="ARBA" id="ARBA00009928"/>
    </source>
</evidence>
<evidence type="ECO:0000256" key="8">
    <source>
        <dbReference type="ARBA" id="ARBA00022640"/>
    </source>
</evidence>
<keyword evidence="13" id="KW-0186">Copper</keyword>
<evidence type="ECO:0000256" key="6">
    <source>
        <dbReference type="ARBA" id="ARBA00012298"/>
    </source>
</evidence>
<evidence type="ECO:0000259" key="17">
    <source>
        <dbReference type="PROSITE" id="PS00497"/>
    </source>
</evidence>
<dbReference type="AlphaFoldDB" id="A0A9J5XYF1"/>
<dbReference type="SUPFAM" id="SSF48056">
    <property type="entry name" value="Di-copper centre-containing domain"/>
    <property type="match status" value="2"/>
</dbReference>
<feature type="domain" description="Tyrosinase copper-binding" evidence="18">
    <location>
        <begin position="951"/>
        <end position="962"/>
    </location>
</feature>
<evidence type="ECO:0000256" key="9">
    <source>
        <dbReference type="ARBA" id="ARBA00022723"/>
    </source>
</evidence>
<feature type="region of interest" description="Disordered" evidence="16">
    <location>
        <begin position="1"/>
        <end position="26"/>
    </location>
</feature>
<evidence type="ECO:0000256" key="11">
    <source>
        <dbReference type="ARBA" id="ARBA00022946"/>
    </source>
</evidence>
<protein>
    <recommendedName>
        <fullName evidence="6">catechol oxidase</fullName>
        <ecNumber evidence="6">1.10.3.1</ecNumber>
    </recommendedName>
</protein>
<dbReference type="InterPro" id="IPR002227">
    <property type="entry name" value="Tyrosinase_Cu-bd"/>
</dbReference>
<feature type="domain" description="Tyrosinase copper-binding" evidence="18">
    <location>
        <begin position="363"/>
        <end position="374"/>
    </location>
</feature>
<dbReference type="PROSITE" id="PS00497">
    <property type="entry name" value="TYROSINASE_1"/>
    <property type="match status" value="2"/>
</dbReference>
<dbReference type="InterPro" id="IPR008922">
    <property type="entry name" value="Di-copper_centre_dom_sf"/>
</dbReference>